<reference evidence="14" key="1">
    <citation type="journal article" date="2020" name="Plant J.">
        <title>Transposons played a major role in the diversification between the closely related almond and peach genomes: results from the almond genome sequence.</title>
        <authorList>
            <person name="Alioto T."/>
            <person name="Alexiou K.G."/>
            <person name="Bardil A."/>
            <person name="Barteri F."/>
            <person name="Castanera R."/>
            <person name="Cruz F."/>
            <person name="Dhingra A."/>
            <person name="Duval H."/>
            <person name="Fernandez I Marti A."/>
            <person name="Frias L."/>
            <person name="Galan B."/>
            <person name="Garcia J.L."/>
            <person name="Howad W."/>
            <person name="Gomez-Garrido J."/>
            <person name="Gut M."/>
            <person name="Julca I."/>
            <person name="Morata J."/>
            <person name="Puigdomenech P."/>
            <person name="Ribeca P."/>
            <person name="Rubio Cabetas M.J."/>
            <person name="Vlasova A."/>
            <person name="Wirthensohn M."/>
            <person name="Garcia-Mas J."/>
            <person name="Gabaldon T."/>
            <person name="Casacuberta J.M."/>
            <person name="Arus P."/>
        </authorList>
    </citation>
    <scope>NUCLEOTIDE SEQUENCE [LARGE SCALE GENOMIC DNA]</scope>
    <source>
        <strain evidence="14">cv. Texas</strain>
    </source>
</reference>
<evidence type="ECO:0000256" key="7">
    <source>
        <dbReference type="ARBA" id="ARBA00023065"/>
    </source>
</evidence>
<evidence type="ECO:0000256" key="6">
    <source>
        <dbReference type="ARBA" id="ARBA00022989"/>
    </source>
</evidence>
<feature type="transmembrane region" description="Helical" evidence="10">
    <location>
        <begin position="347"/>
        <end position="370"/>
    </location>
</feature>
<dbReference type="GO" id="GO:0006885">
    <property type="term" value="P:regulation of pH"/>
    <property type="evidence" value="ECO:0007669"/>
    <property type="project" value="TreeGrafter"/>
</dbReference>
<evidence type="ECO:0000256" key="8">
    <source>
        <dbReference type="ARBA" id="ARBA00023136"/>
    </source>
</evidence>
<organism evidence="13 14">
    <name type="scientific">Prunus dulcis</name>
    <name type="common">Almond</name>
    <name type="synonym">Amygdalus dulcis</name>
    <dbReference type="NCBI Taxonomy" id="3755"/>
    <lineage>
        <taxon>Eukaryota</taxon>
        <taxon>Viridiplantae</taxon>
        <taxon>Streptophyta</taxon>
        <taxon>Embryophyta</taxon>
        <taxon>Tracheophyta</taxon>
        <taxon>Spermatophyta</taxon>
        <taxon>Magnoliopsida</taxon>
        <taxon>eudicotyledons</taxon>
        <taxon>Gunneridae</taxon>
        <taxon>Pentapetalae</taxon>
        <taxon>rosids</taxon>
        <taxon>fabids</taxon>
        <taxon>Rosales</taxon>
        <taxon>Rosaceae</taxon>
        <taxon>Amygdaloideae</taxon>
        <taxon>Amygdaleae</taxon>
        <taxon>Prunus</taxon>
    </lineage>
</organism>
<keyword evidence="4 10" id="KW-0812">Transmembrane</keyword>
<dbReference type="GO" id="GO:1902600">
    <property type="term" value="P:proton transmembrane transport"/>
    <property type="evidence" value="ECO:0007669"/>
    <property type="project" value="InterPro"/>
</dbReference>
<feature type="transmembrane region" description="Helical" evidence="10">
    <location>
        <begin position="413"/>
        <end position="435"/>
    </location>
</feature>
<keyword evidence="6 10" id="KW-1133">Transmembrane helix</keyword>
<name>A0A5E4GGT4_PRUDU</name>
<keyword evidence="5" id="KW-0630">Potassium</keyword>
<evidence type="ECO:0000313" key="14">
    <source>
        <dbReference type="Proteomes" id="UP000327085"/>
    </source>
</evidence>
<comment type="subcellular location">
    <subcellularLocation>
        <location evidence="1">Membrane</location>
        <topology evidence="1">Multi-pass membrane protein</topology>
    </subcellularLocation>
</comment>
<evidence type="ECO:0000256" key="4">
    <source>
        <dbReference type="ARBA" id="ARBA00022692"/>
    </source>
</evidence>
<evidence type="ECO:0000256" key="1">
    <source>
        <dbReference type="ARBA" id="ARBA00004141"/>
    </source>
</evidence>
<sequence>MDDALRDNGGVVEAGATRVCYNKTITHVTGMWKAENPLLSTLPLFFTQLGLIMFICHFLKLLLAPLHQPRIVAYTIGGIILGPSFILKTQFSRKYLFPVKSTLAIETMANLGLIYYMFLQGLEIDFKPILQARKKVWSIATAGILVPLPLGYLLHKTLTPNSHPLKATTYGPFFWGTTLATTNFSELALVLADAKLLHSDVGRTALSVSVINDLVSWVLLLMTVAIVSDGKLYTVLSTFTLIIFCVYGLRPVLPWMVCNTRFFNEKYDMDNQICFIMAGVLLFGFISDAFGSHSILGAFMFGAILPKGELKTVITEKVEDFVSKVLLPLFFLILGMRTHVDVVFHSASLLIVMSIVVLAFLAKFVVSSVAAIVNKMPVRDSLAFGLVMNAKGLFATIILNSGRDLHVLDHNTFSVMILAIVIMTAAVGPILALIYKSNGPSKQHTHRSIRSIQPNSEFRILICIHSTSNVSSVINLLEISNPTKQSPMFVFAVHLVELSGHASAMLIVHDTCSNIRNTAEITAKNQKHSSPSNQIVAAFEKLETESEEGSLSVETLTAVSSYTSMHEDICNLADDKSADLIIIPFHKQSTIDGGMDNGNSSFRGVNKNLLENASCSVAIFVDRGLTDPSNIKNDDGHGCCRCAMLFIGGPDDREALAYAWRMASNPSPNPNISLTVVRFIIGKDASVDSDLRPNNPNNDHDDHEDEDKNILEVIEENEKEKQLDDQYIERFVFNTRNQPSIRLINEVVNNVEETLKLICAMGNDYDLYIVGRGQTGSSPLTFGLSEWGDCPELGPLGDTLASSNIVARASILIVHQGGALVDELVHQHLSE</sequence>
<evidence type="ECO:0000259" key="12">
    <source>
        <dbReference type="Pfam" id="PF23256"/>
    </source>
</evidence>
<dbReference type="Pfam" id="PF00999">
    <property type="entry name" value="Na_H_Exchanger"/>
    <property type="match status" value="1"/>
</dbReference>
<feature type="transmembrane region" description="Helical" evidence="10">
    <location>
        <begin position="103"/>
        <end position="124"/>
    </location>
</feature>
<evidence type="ECO:0000256" key="5">
    <source>
        <dbReference type="ARBA" id="ARBA00022958"/>
    </source>
</evidence>
<dbReference type="InterPro" id="IPR057291">
    <property type="entry name" value="CHX17_2nd"/>
</dbReference>
<dbReference type="EMBL" id="CABIKO010000716">
    <property type="protein sequence ID" value="VVA38954.1"/>
    <property type="molecule type" value="Genomic_DNA"/>
</dbReference>
<accession>A0A5E4GGT4</accession>
<dbReference type="PANTHER" id="PTHR32468:SF74">
    <property type="entry name" value="CATION_H(+) ANTIPORTER 21-RELATED"/>
    <property type="match status" value="1"/>
</dbReference>
<dbReference type="PANTHER" id="PTHR32468">
    <property type="entry name" value="CATION/H + ANTIPORTER"/>
    <property type="match status" value="1"/>
</dbReference>
<dbReference type="GO" id="GO:0012505">
    <property type="term" value="C:endomembrane system"/>
    <property type="evidence" value="ECO:0007669"/>
    <property type="project" value="TreeGrafter"/>
</dbReference>
<dbReference type="GO" id="GO:0016020">
    <property type="term" value="C:membrane"/>
    <property type="evidence" value="ECO:0007669"/>
    <property type="project" value="UniProtKB-SubCell"/>
</dbReference>
<dbReference type="InterPro" id="IPR050794">
    <property type="entry name" value="CPA2_transporter"/>
</dbReference>
<feature type="transmembrane region" description="Helical" evidence="10">
    <location>
        <begin position="382"/>
        <end position="401"/>
    </location>
</feature>
<dbReference type="OMA" id="ENTPWEM"/>
<feature type="transmembrane region" description="Helical" evidence="10">
    <location>
        <begin position="71"/>
        <end position="91"/>
    </location>
</feature>
<keyword evidence="2" id="KW-0813">Transport</keyword>
<protein>
    <submittedName>
        <fullName evidence="13">PREDICTED: cation/H(+) antiporter</fullName>
    </submittedName>
</protein>
<dbReference type="InParanoid" id="A0A5E4GGT4"/>
<keyword evidence="3" id="KW-0633">Potassium transport</keyword>
<feature type="transmembrane region" description="Helical" evidence="10">
    <location>
        <begin position="273"/>
        <end position="301"/>
    </location>
</feature>
<dbReference type="GO" id="GO:0015297">
    <property type="term" value="F:antiporter activity"/>
    <property type="evidence" value="ECO:0007669"/>
    <property type="project" value="InterPro"/>
</dbReference>
<feature type="transmembrane region" description="Helical" evidence="10">
    <location>
        <begin position="232"/>
        <end position="253"/>
    </location>
</feature>
<keyword evidence="8 10" id="KW-0472">Membrane</keyword>
<feature type="transmembrane region" description="Helical" evidence="10">
    <location>
        <begin position="38"/>
        <end position="59"/>
    </location>
</feature>
<dbReference type="GO" id="GO:0006813">
    <property type="term" value="P:potassium ion transport"/>
    <property type="evidence" value="ECO:0007669"/>
    <property type="project" value="UniProtKB-KW"/>
</dbReference>
<gene>
    <name evidence="13" type="ORF">ALMOND_2B007224</name>
</gene>
<feature type="transmembrane region" description="Helical" evidence="10">
    <location>
        <begin position="173"/>
        <end position="192"/>
    </location>
</feature>
<feature type="domain" description="Cation/H(+) antiporter central" evidence="12">
    <location>
        <begin position="489"/>
        <end position="632"/>
    </location>
</feature>
<comment type="similarity">
    <text evidence="9">Belongs to the monovalent cation:proton antiporter 2 (CPA2) transporter (TC 2.A.37) family. CHX (TC 2.A.37.4) subfamily.</text>
</comment>
<evidence type="ECO:0000256" key="9">
    <source>
        <dbReference type="ARBA" id="ARBA00038341"/>
    </source>
</evidence>
<dbReference type="InterPro" id="IPR006153">
    <property type="entry name" value="Cation/H_exchanger_TM"/>
</dbReference>
<dbReference type="AlphaFoldDB" id="A0A5E4GGT4"/>
<feature type="domain" description="Cation/H+ exchanger transmembrane" evidence="11">
    <location>
        <begin position="53"/>
        <end position="431"/>
    </location>
</feature>
<proteinExistence type="inferred from homology"/>
<dbReference type="Pfam" id="PF23256">
    <property type="entry name" value="CHX17_2nd"/>
    <property type="match status" value="1"/>
</dbReference>
<feature type="transmembrane region" description="Helical" evidence="10">
    <location>
        <begin position="136"/>
        <end position="153"/>
    </location>
</feature>
<evidence type="ECO:0000256" key="10">
    <source>
        <dbReference type="SAM" id="Phobius"/>
    </source>
</evidence>
<dbReference type="Gene3D" id="1.20.1530.20">
    <property type="match status" value="1"/>
</dbReference>
<dbReference type="Gramene" id="VVA38954">
    <property type="protein sequence ID" value="VVA38954"/>
    <property type="gene ID" value="Prudul26B007224"/>
</dbReference>
<keyword evidence="7" id="KW-0406">Ion transport</keyword>
<evidence type="ECO:0000313" key="13">
    <source>
        <dbReference type="EMBL" id="VVA38954.1"/>
    </source>
</evidence>
<dbReference type="Proteomes" id="UP000327085">
    <property type="component" value="Chromosome 4"/>
</dbReference>
<feature type="transmembrane region" description="Helical" evidence="10">
    <location>
        <begin position="204"/>
        <end position="226"/>
    </location>
</feature>
<dbReference type="InterPro" id="IPR038770">
    <property type="entry name" value="Na+/solute_symporter_sf"/>
</dbReference>
<evidence type="ECO:0000259" key="11">
    <source>
        <dbReference type="Pfam" id="PF00999"/>
    </source>
</evidence>
<evidence type="ECO:0000256" key="3">
    <source>
        <dbReference type="ARBA" id="ARBA00022538"/>
    </source>
</evidence>
<evidence type="ECO:0000256" key="2">
    <source>
        <dbReference type="ARBA" id="ARBA00022448"/>
    </source>
</evidence>